<dbReference type="AlphaFoldDB" id="A0A381V1R5"/>
<dbReference type="CDD" id="cd10918">
    <property type="entry name" value="CE4_NodB_like_5s_6s"/>
    <property type="match status" value="1"/>
</dbReference>
<dbReference type="PANTHER" id="PTHR34216">
    <property type="match status" value="1"/>
</dbReference>
<organism evidence="1">
    <name type="scientific">marine metagenome</name>
    <dbReference type="NCBI Taxonomy" id="408172"/>
    <lineage>
        <taxon>unclassified sequences</taxon>
        <taxon>metagenomes</taxon>
        <taxon>ecological metagenomes</taxon>
    </lineage>
</organism>
<protein>
    <submittedName>
        <fullName evidence="1">Uncharacterized protein</fullName>
    </submittedName>
</protein>
<dbReference type="InterPro" id="IPR051398">
    <property type="entry name" value="Polysacch_Deacetylase"/>
</dbReference>
<dbReference type="InterPro" id="IPR011330">
    <property type="entry name" value="Glyco_hydro/deAcase_b/a-brl"/>
</dbReference>
<sequence>MSEATRALAFGTYAACGLDRLGARRGHAHILSLHRVHEKPSPYWPPMHPAGLDWLLSRLLRLGKIVDIREIAARRVPSGERVFALSFDDGYADFVEYALPVLESHGVPSNLNVVVESMRSGEAIWNARLYDALARAGGDFYRAVAEFFPDDWSIEGLRTKAHIGYEISNGFRSHSRAERERAIRVLEDLCEYPGEPVRALRVDEVRALPVSVHVGAHGETHEPLSDVSMEEFRSDVEACRVFFETELNRPMETYAFPLGGYRREQVEHLLDTGVAHVLLVDEEPTIGGRSVLPRLTVGATRRGHYLAEATGLRRRLASAVQR</sequence>
<reference evidence="1" key="1">
    <citation type="submission" date="2018-05" db="EMBL/GenBank/DDBJ databases">
        <authorList>
            <person name="Lanie J.A."/>
            <person name="Ng W.-L."/>
            <person name="Kazmierczak K.M."/>
            <person name="Andrzejewski T.M."/>
            <person name="Davidsen T.M."/>
            <person name="Wayne K.J."/>
            <person name="Tettelin H."/>
            <person name="Glass J.I."/>
            <person name="Rusch D."/>
            <person name="Podicherti R."/>
            <person name="Tsui H.-C.T."/>
            <person name="Winkler M.E."/>
        </authorList>
    </citation>
    <scope>NUCLEOTIDE SEQUENCE</scope>
</reference>
<dbReference type="EMBL" id="UINC01007540">
    <property type="protein sequence ID" value="SVA33901.1"/>
    <property type="molecule type" value="Genomic_DNA"/>
</dbReference>
<evidence type="ECO:0000313" key="1">
    <source>
        <dbReference type="EMBL" id="SVA33901.1"/>
    </source>
</evidence>
<proteinExistence type="predicted"/>
<dbReference type="Gene3D" id="3.20.20.370">
    <property type="entry name" value="Glycoside hydrolase/deacetylase"/>
    <property type="match status" value="1"/>
</dbReference>
<dbReference type="GO" id="GO:0005975">
    <property type="term" value="P:carbohydrate metabolic process"/>
    <property type="evidence" value="ECO:0007669"/>
    <property type="project" value="InterPro"/>
</dbReference>
<dbReference type="PANTHER" id="PTHR34216:SF3">
    <property type="entry name" value="POLY-BETA-1,6-N-ACETYL-D-GLUCOSAMINE N-DEACETYLASE"/>
    <property type="match status" value="1"/>
</dbReference>
<dbReference type="SUPFAM" id="SSF88713">
    <property type="entry name" value="Glycoside hydrolase/deacetylase"/>
    <property type="match status" value="1"/>
</dbReference>
<name>A0A381V1R5_9ZZZZ</name>
<gene>
    <name evidence="1" type="ORF">METZ01_LOCUS86755</name>
</gene>
<accession>A0A381V1R5</accession>